<feature type="domain" description="Core-binding (CB)" evidence="7">
    <location>
        <begin position="70"/>
        <end position="152"/>
    </location>
</feature>
<dbReference type="PANTHER" id="PTHR30629:SF2">
    <property type="entry name" value="PROPHAGE INTEGRASE INTS-RELATED"/>
    <property type="match status" value="1"/>
</dbReference>
<feature type="domain" description="Tyr recombinase" evidence="6">
    <location>
        <begin position="173"/>
        <end position="364"/>
    </location>
</feature>
<dbReference type="InterPro" id="IPR050808">
    <property type="entry name" value="Phage_Integrase"/>
</dbReference>
<dbReference type="SUPFAM" id="SSF56349">
    <property type="entry name" value="DNA breaking-rejoining enzymes"/>
    <property type="match status" value="1"/>
</dbReference>
<evidence type="ECO:0000313" key="8">
    <source>
        <dbReference type="EMBL" id="QDT57287.1"/>
    </source>
</evidence>
<keyword evidence="9" id="KW-1185">Reference proteome</keyword>
<dbReference type="Gene3D" id="1.10.150.130">
    <property type="match status" value="1"/>
</dbReference>
<dbReference type="PANTHER" id="PTHR30629">
    <property type="entry name" value="PROPHAGE INTEGRASE"/>
    <property type="match status" value="1"/>
</dbReference>
<evidence type="ECO:0000259" key="6">
    <source>
        <dbReference type="PROSITE" id="PS51898"/>
    </source>
</evidence>
<dbReference type="CDD" id="cd01189">
    <property type="entry name" value="INT_ICEBs1_C_like"/>
    <property type="match status" value="1"/>
</dbReference>
<dbReference type="Pfam" id="PF00589">
    <property type="entry name" value="Phage_integrase"/>
    <property type="match status" value="1"/>
</dbReference>
<dbReference type="Gene3D" id="1.10.443.10">
    <property type="entry name" value="Intergrase catalytic core"/>
    <property type="match status" value="1"/>
</dbReference>
<name>A0A517SME3_9PLAN</name>
<dbReference type="AlphaFoldDB" id="A0A517SME3"/>
<evidence type="ECO:0000259" key="7">
    <source>
        <dbReference type="PROSITE" id="PS51900"/>
    </source>
</evidence>
<protein>
    <submittedName>
        <fullName evidence="8">Tyrosine recombinase XerC</fullName>
    </submittedName>
</protein>
<dbReference type="GO" id="GO:0015074">
    <property type="term" value="P:DNA integration"/>
    <property type="evidence" value="ECO:0007669"/>
    <property type="project" value="UniProtKB-KW"/>
</dbReference>
<sequence length="379" mass="43164">MKSKSSVHPIRKRGSGSVVTSRGRFIAVIALPKVNGRRRSKCFYESSYEAAERRLTENLPQLGRESRTRQTVGAMLDLYLGSRKRELAASSWHSDRRRLITWVRPAIGRMLVTEVGPLQIERLLSVAALSGVRPRTLQAIYQVTRHSFEFAVRVGLRSDNPCNAVPRPRVPLADHSPLTRSEVHQLLANVDSRQFRNFYDLAIQTGARQGELRALWWRDVHLEQGDMLIQASLCDAEGKPIRKPPKTRCGRRKVVLTRSAIEALMDQKRYLEDRRLPIDGFVFKSRSGRALSKSSIQKQFKSTLRRAGLPSVRFHDLRHTHATLMLEAGVHVKVVQERLGHSSSQITLDFYSHVMPSMQEEGVRQFENYLSTAKLCHEG</sequence>
<reference evidence="8 9" key="1">
    <citation type="submission" date="2019-02" db="EMBL/GenBank/DDBJ databases">
        <title>Deep-cultivation of Planctomycetes and their phenomic and genomic characterization uncovers novel biology.</title>
        <authorList>
            <person name="Wiegand S."/>
            <person name="Jogler M."/>
            <person name="Boedeker C."/>
            <person name="Pinto D."/>
            <person name="Vollmers J."/>
            <person name="Rivas-Marin E."/>
            <person name="Kohn T."/>
            <person name="Peeters S.H."/>
            <person name="Heuer A."/>
            <person name="Rast P."/>
            <person name="Oberbeckmann S."/>
            <person name="Bunk B."/>
            <person name="Jeske O."/>
            <person name="Meyerdierks A."/>
            <person name="Storesund J.E."/>
            <person name="Kallscheuer N."/>
            <person name="Luecker S."/>
            <person name="Lage O.M."/>
            <person name="Pohl T."/>
            <person name="Merkel B.J."/>
            <person name="Hornburger P."/>
            <person name="Mueller R.-W."/>
            <person name="Bruemmer F."/>
            <person name="Labrenz M."/>
            <person name="Spormann A.M."/>
            <person name="Op den Camp H."/>
            <person name="Overmann J."/>
            <person name="Amann R."/>
            <person name="Jetten M.S.M."/>
            <person name="Mascher T."/>
            <person name="Medema M.H."/>
            <person name="Devos D.P."/>
            <person name="Kaster A.-K."/>
            <person name="Ovreas L."/>
            <person name="Rohde M."/>
            <person name="Galperin M.Y."/>
            <person name="Jogler C."/>
        </authorList>
    </citation>
    <scope>NUCLEOTIDE SEQUENCE [LARGE SCALE GENOMIC DNA]</scope>
    <source>
        <strain evidence="8 9">Pan44</strain>
    </source>
</reference>
<keyword evidence="3 5" id="KW-0238">DNA-binding</keyword>
<keyword evidence="4" id="KW-0233">DNA recombination</keyword>
<dbReference type="KEGG" id="ccos:Pan44_53550"/>
<dbReference type="InterPro" id="IPR002104">
    <property type="entry name" value="Integrase_catalytic"/>
</dbReference>
<dbReference type="GO" id="GO:0006310">
    <property type="term" value="P:DNA recombination"/>
    <property type="evidence" value="ECO:0007669"/>
    <property type="project" value="UniProtKB-KW"/>
</dbReference>
<evidence type="ECO:0000256" key="2">
    <source>
        <dbReference type="ARBA" id="ARBA00022908"/>
    </source>
</evidence>
<dbReference type="EMBL" id="CP036271">
    <property type="protein sequence ID" value="QDT57287.1"/>
    <property type="molecule type" value="Genomic_DNA"/>
</dbReference>
<gene>
    <name evidence="8" type="primary">xerC_7</name>
    <name evidence="8" type="ORF">Pan44_53550</name>
</gene>
<proteinExistence type="inferred from homology"/>
<dbReference type="InterPro" id="IPR044068">
    <property type="entry name" value="CB"/>
</dbReference>
<dbReference type="Proteomes" id="UP000315700">
    <property type="component" value="Chromosome"/>
</dbReference>
<keyword evidence="2" id="KW-0229">DNA integration</keyword>
<dbReference type="OrthoDB" id="9803188at2"/>
<evidence type="ECO:0000256" key="3">
    <source>
        <dbReference type="ARBA" id="ARBA00023125"/>
    </source>
</evidence>
<dbReference type="FunCoup" id="A0A517SME3">
    <property type="interactions" value="78"/>
</dbReference>
<evidence type="ECO:0000256" key="5">
    <source>
        <dbReference type="PROSITE-ProRule" id="PRU01248"/>
    </source>
</evidence>
<dbReference type="InParanoid" id="A0A517SME3"/>
<evidence type="ECO:0000256" key="1">
    <source>
        <dbReference type="ARBA" id="ARBA00008857"/>
    </source>
</evidence>
<dbReference type="InterPro" id="IPR013762">
    <property type="entry name" value="Integrase-like_cat_sf"/>
</dbReference>
<evidence type="ECO:0000313" key="9">
    <source>
        <dbReference type="Proteomes" id="UP000315700"/>
    </source>
</evidence>
<organism evidence="8 9">
    <name type="scientific">Caulifigura coniformis</name>
    <dbReference type="NCBI Taxonomy" id="2527983"/>
    <lineage>
        <taxon>Bacteria</taxon>
        <taxon>Pseudomonadati</taxon>
        <taxon>Planctomycetota</taxon>
        <taxon>Planctomycetia</taxon>
        <taxon>Planctomycetales</taxon>
        <taxon>Planctomycetaceae</taxon>
        <taxon>Caulifigura</taxon>
    </lineage>
</organism>
<dbReference type="GO" id="GO:0003677">
    <property type="term" value="F:DNA binding"/>
    <property type="evidence" value="ECO:0007669"/>
    <property type="project" value="UniProtKB-UniRule"/>
</dbReference>
<dbReference type="PROSITE" id="PS51900">
    <property type="entry name" value="CB"/>
    <property type="match status" value="1"/>
</dbReference>
<dbReference type="InterPro" id="IPR011010">
    <property type="entry name" value="DNA_brk_join_enz"/>
</dbReference>
<comment type="similarity">
    <text evidence="1">Belongs to the 'phage' integrase family.</text>
</comment>
<evidence type="ECO:0000256" key="4">
    <source>
        <dbReference type="ARBA" id="ARBA00023172"/>
    </source>
</evidence>
<dbReference type="PROSITE" id="PS51898">
    <property type="entry name" value="TYR_RECOMBINASE"/>
    <property type="match status" value="1"/>
</dbReference>
<dbReference type="InterPro" id="IPR010998">
    <property type="entry name" value="Integrase_recombinase_N"/>
</dbReference>
<accession>A0A517SME3</accession>